<dbReference type="GO" id="GO:0008236">
    <property type="term" value="F:serine-type peptidase activity"/>
    <property type="evidence" value="ECO:0007669"/>
    <property type="project" value="InterPro"/>
</dbReference>
<dbReference type="Proteomes" id="UP000007486">
    <property type="component" value="Chromosome"/>
</dbReference>
<dbReference type="HOGENOM" id="CLU_029375_6_3_10"/>
<reference evidence="2 3" key="1">
    <citation type="journal article" date="2011" name="Stand. Genomic Sci.">
        <title>Complete genome sequence of Bacteroides salanitronis type strain (BL78).</title>
        <authorList>
            <person name="Gronow S."/>
            <person name="Held B."/>
            <person name="Lucas S."/>
            <person name="Lapidus A."/>
            <person name="Del Rio T.G."/>
            <person name="Nolan M."/>
            <person name="Tice H."/>
            <person name="Deshpande S."/>
            <person name="Cheng J.F."/>
            <person name="Pitluck S."/>
            <person name="Liolios K."/>
            <person name="Pagani I."/>
            <person name="Ivanova N."/>
            <person name="Mavromatis K."/>
            <person name="Pati A."/>
            <person name="Tapia R."/>
            <person name="Han C."/>
            <person name="Goodwin L."/>
            <person name="Chen A."/>
            <person name="Palaniappan K."/>
            <person name="Land M."/>
            <person name="Hauser L."/>
            <person name="Chang Y.J."/>
            <person name="Jeffries C.D."/>
            <person name="Brambilla E.M."/>
            <person name="Rohde M."/>
            <person name="Goker M."/>
            <person name="Detter J.C."/>
            <person name="Woyke T."/>
            <person name="Bristow J."/>
            <person name="Markowitz V."/>
            <person name="Hugenholtz P."/>
            <person name="Kyrpides N.C."/>
            <person name="Klenk H.P."/>
            <person name="Eisen J.A."/>
        </authorList>
    </citation>
    <scope>NUCLEOTIDE SEQUENCE [LARGE SCALE GENOMIC DNA]</scope>
    <source>
        <strain evidence="2 3">DSM 18170</strain>
    </source>
</reference>
<keyword evidence="3" id="KW-1185">Reference proteome</keyword>
<gene>
    <name evidence="2" type="ordered locus">Bacsa_0141</name>
</gene>
<proteinExistence type="predicted"/>
<dbReference type="Gene3D" id="3.40.50.1820">
    <property type="entry name" value="alpha/beta hydrolase"/>
    <property type="match status" value="1"/>
</dbReference>
<dbReference type="InterPro" id="IPR001375">
    <property type="entry name" value="Peptidase_S9_cat"/>
</dbReference>
<feature type="domain" description="Peptidase S9 prolyl oligopeptidase catalytic" evidence="1">
    <location>
        <begin position="149"/>
        <end position="318"/>
    </location>
</feature>
<organism evidence="2 3">
    <name type="scientific">Phocaeicola salanitronis (strain DSM 18170 / JCM 13657 / CCUG 60908 / BL78)</name>
    <name type="common">Bacteroides salanitronis</name>
    <dbReference type="NCBI Taxonomy" id="667015"/>
    <lineage>
        <taxon>Bacteria</taxon>
        <taxon>Pseudomonadati</taxon>
        <taxon>Bacteroidota</taxon>
        <taxon>Bacteroidia</taxon>
        <taxon>Bacteroidales</taxon>
        <taxon>Bacteroidaceae</taxon>
        <taxon>Phocaeicola</taxon>
    </lineage>
</organism>
<dbReference type="AlphaFoldDB" id="F0R5C9"/>
<evidence type="ECO:0000259" key="1">
    <source>
        <dbReference type="Pfam" id="PF00326"/>
    </source>
</evidence>
<accession>F0R5C9</accession>
<dbReference type="MEROPS" id="S09.B04"/>
<dbReference type="PANTHER" id="PTHR43358:SF4">
    <property type="entry name" value="ALPHA_BETA HYDROLASE FOLD-1 DOMAIN-CONTAINING PROTEIN"/>
    <property type="match status" value="1"/>
</dbReference>
<dbReference type="STRING" id="667015.Bacsa_0141"/>
<name>F0R5C9_PHOSB</name>
<dbReference type="GO" id="GO:0006508">
    <property type="term" value="P:proteolysis"/>
    <property type="evidence" value="ECO:0007669"/>
    <property type="project" value="InterPro"/>
</dbReference>
<dbReference type="InterPro" id="IPR052920">
    <property type="entry name" value="DNA-binding_regulatory"/>
</dbReference>
<dbReference type="EMBL" id="CP002530">
    <property type="protein sequence ID" value="ADY34753.1"/>
    <property type="molecule type" value="Genomic_DNA"/>
</dbReference>
<dbReference type="KEGG" id="bsa:Bacsa_0141"/>
<dbReference type="Pfam" id="PF00326">
    <property type="entry name" value="Peptidase_S9"/>
    <property type="match status" value="1"/>
</dbReference>
<evidence type="ECO:0000313" key="2">
    <source>
        <dbReference type="EMBL" id="ADY34753.1"/>
    </source>
</evidence>
<dbReference type="eggNOG" id="COG1073">
    <property type="taxonomic scope" value="Bacteria"/>
</dbReference>
<dbReference type="SUPFAM" id="SSF53474">
    <property type="entry name" value="alpha/beta-Hydrolases"/>
    <property type="match status" value="1"/>
</dbReference>
<sequence>MDKKKKKALVIGGATLLLLIGLSIGAGLYMLDFSLRPVNRGKDMEGSMAYMRQTYPHIVPWIDSLTRCQALRDTFITAPDGIRMHAFYVRAPQPTAHTAVIVHGYTDNAIRMFHIGYLYNRSLGYNILLPDLRYAGLTEGNAIQMGWLDRKDVMQWIDAAPHIFGDSIRTVVHGISMGAATTMMLSGETLPDYVRCFVEDCGYTSVWDQFEKELKNLFHLPAFPLLYVTEWICQLQNGWNFHEASALNQIKKCHKPMLFIHGEKDDFVPTRMVYQLYEAKPQPKALWIVPETDHAHSYRNYPEAYTEKVKAFVMPCLSNETEIGN</sequence>
<protein>
    <recommendedName>
        <fullName evidence="1">Peptidase S9 prolyl oligopeptidase catalytic domain-containing protein</fullName>
    </recommendedName>
</protein>
<dbReference type="PANTHER" id="PTHR43358">
    <property type="entry name" value="ALPHA/BETA-HYDROLASE"/>
    <property type="match status" value="1"/>
</dbReference>
<dbReference type="RefSeq" id="WP_013616215.1">
    <property type="nucleotide sequence ID" value="NC_015164.1"/>
</dbReference>
<evidence type="ECO:0000313" key="3">
    <source>
        <dbReference type="Proteomes" id="UP000007486"/>
    </source>
</evidence>
<dbReference type="InterPro" id="IPR029058">
    <property type="entry name" value="AB_hydrolase_fold"/>
</dbReference>